<evidence type="ECO:0000313" key="2">
    <source>
        <dbReference type="Proteomes" id="UP000183687"/>
    </source>
</evidence>
<name>A0AB38A721_9ACTN</name>
<proteinExistence type="predicted"/>
<dbReference type="SUPFAM" id="SSF53098">
    <property type="entry name" value="Ribonuclease H-like"/>
    <property type="match status" value="1"/>
</dbReference>
<reference evidence="1 2" key="1">
    <citation type="submission" date="2016-10" db="EMBL/GenBank/DDBJ databases">
        <authorList>
            <person name="Varghese N."/>
            <person name="Submissions S."/>
        </authorList>
    </citation>
    <scope>NUCLEOTIDE SEQUENCE [LARGE SCALE GENOMIC DNA]</scope>
    <source>
        <strain evidence="1 2">DSM 20586</strain>
    </source>
</reference>
<gene>
    <name evidence="1" type="ORF">SAMN04489746_1062</name>
</gene>
<dbReference type="Proteomes" id="UP000183687">
    <property type="component" value="Unassembled WGS sequence"/>
</dbReference>
<comment type="caution">
    <text evidence="1">The sequence shown here is derived from an EMBL/GenBank/DDBJ whole genome shotgun (WGS) entry which is preliminary data.</text>
</comment>
<dbReference type="GO" id="GO:0003676">
    <property type="term" value="F:nucleic acid binding"/>
    <property type="evidence" value="ECO:0007669"/>
    <property type="project" value="InterPro"/>
</dbReference>
<evidence type="ECO:0008006" key="3">
    <source>
        <dbReference type="Google" id="ProtNLM"/>
    </source>
</evidence>
<evidence type="ECO:0000313" key="1">
    <source>
        <dbReference type="EMBL" id="SEB78778.1"/>
    </source>
</evidence>
<dbReference type="EMBL" id="FNSH01000001">
    <property type="protein sequence ID" value="SEB78778.1"/>
    <property type="molecule type" value="Genomic_DNA"/>
</dbReference>
<sequence>MNVSEAIEHANALAFPGFLMDDATLTADRAANEDAISQLLAAWRASYGSDDPFNFEIVRSLADRNRTTCDNFGIERLQNLRGSSLAQRLSDDDLVRGVAAMQHRSPKIVAKEAGLGLNDLNIAYLAAPISGMVVGIDIETTARDPDRGYIVNVGLEFMQLSVDAKPTDPYLAYCGLPDMYQQKGVPLANIHHISWSDIEGKKPFREDKKMQAALLATLTRFPYMAHNAAFEDSWFMLHIDGYAEARKAGKIVPIDTRDICRRVDPETKILPHEQRPASLESWARRRGTLEAGESEKHLGLDDVDLMFRTVQAEFALRNMF</sequence>
<dbReference type="InterPro" id="IPR036397">
    <property type="entry name" value="RNaseH_sf"/>
</dbReference>
<accession>A0AB38A721</accession>
<protein>
    <recommendedName>
        <fullName evidence="3">DNA polymerase-3 subunit epsilon</fullName>
    </recommendedName>
</protein>
<dbReference type="RefSeq" id="WP_057002141.1">
    <property type="nucleotide sequence ID" value="NZ_FNSH01000001.1"/>
</dbReference>
<dbReference type="Gene3D" id="3.30.420.10">
    <property type="entry name" value="Ribonuclease H-like superfamily/Ribonuclease H"/>
    <property type="match status" value="1"/>
</dbReference>
<organism evidence="1 2">
    <name type="scientific">Atopobium minutum</name>
    <dbReference type="NCBI Taxonomy" id="1381"/>
    <lineage>
        <taxon>Bacteria</taxon>
        <taxon>Bacillati</taxon>
        <taxon>Actinomycetota</taxon>
        <taxon>Coriobacteriia</taxon>
        <taxon>Coriobacteriales</taxon>
        <taxon>Atopobiaceae</taxon>
        <taxon>Atopobium</taxon>
    </lineage>
</organism>
<dbReference type="AlphaFoldDB" id="A0AB38A721"/>
<dbReference type="InterPro" id="IPR012337">
    <property type="entry name" value="RNaseH-like_sf"/>
</dbReference>